<reference evidence="1" key="1">
    <citation type="submission" date="2019-08" db="EMBL/GenBank/DDBJ databases">
        <authorList>
            <person name="Kucharzyk K."/>
            <person name="Murdoch R.W."/>
            <person name="Higgins S."/>
            <person name="Loffler F."/>
        </authorList>
    </citation>
    <scope>NUCLEOTIDE SEQUENCE</scope>
</reference>
<dbReference type="EMBL" id="VSSQ01010789">
    <property type="protein sequence ID" value="MPM45224.1"/>
    <property type="molecule type" value="Genomic_DNA"/>
</dbReference>
<dbReference type="Gene3D" id="3.40.50.150">
    <property type="entry name" value="Vaccinia Virus protein VP39"/>
    <property type="match status" value="1"/>
</dbReference>
<name>A0A645A644_9ZZZZ</name>
<dbReference type="InterPro" id="IPR029063">
    <property type="entry name" value="SAM-dependent_MTases_sf"/>
</dbReference>
<protein>
    <submittedName>
        <fullName evidence="1">Uncharacterized protein</fullName>
    </submittedName>
</protein>
<dbReference type="SUPFAM" id="SSF53335">
    <property type="entry name" value="S-adenosyl-L-methionine-dependent methyltransferases"/>
    <property type="match status" value="1"/>
</dbReference>
<proteinExistence type="predicted"/>
<organism evidence="1">
    <name type="scientific">bioreactor metagenome</name>
    <dbReference type="NCBI Taxonomy" id="1076179"/>
    <lineage>
        <taxon>unclassified sequences</taxon>
        <taxon>metagenomes</taxon>
        <taxon>ecological metagenomes</taxon>
    </lineage>
</organism>
<accession>A0A645A644</accession>
<evidence type="ECO:0000313" key="1">
    <source>
        <dbReference type="EMBL" id="MPM45224.1"/>
    </source>
</evidence>
<gene>
    <name evidence="1" type="ORF">SDC9_91910</name>
</gene>
<sequence>MNRPEQQKRRNLKRGILCLKDKNLVDILHNRYLYFRDSLQDYAHLVQCFSQDARSVNSIPPNSVDLHFIVPPELNTRIYVDENWLRLWFIGMDEQDVIENMEPLYNISQWQNWCMQVLQEQNRTLKQDGHAVWLMSDTAFVRKHFANFMCEQAAEIGWSVTQEYTCRIPVTETSELGRQIAVRAWLFHKPGE</sequence>
<comment type="caution">
    <text evidence="1">The sequence shown here is derived from an EMBL/GenBank/DDBJ whole genome shotgun (WGS) entry which is preliminary data.</text>
</comment>
<dbReference type="AlphaFoldDB" id="A0A645A644"/>